<evidence type="ECO:0000256" key="5">
    <source>
        <dbReference type="PROSITE-ProRule" id="PRU01240"/>
    </source>
</evidence>
<dbReference type="PROSITE" id="PS00137">
    <property type="entry name" value="SUBTILASE_HIS"/>
    <property type="match status" value="1"/>
</dbReference>
<dbReference type="InterPro" id="IPR036852">
    <property type="entry name" value="Peptidase_S8/S53_dom_sf"/>
</dbReference>
<feature type="domain" description="Peptidase S8/S53" evidence="7">
    <location>
        <begin position="129"/>
        <end position="375"/>
    </location>
</feature>
<dbReference type="InterPro" id="IPR023828">
    <property type="entry name" value="Peptidase_S8_Ser-AS"/>
</dbReference>
<dbReference type="RefSeq" id="WP_012694809.1">
    <property type="nucleotide sequence ID" value="NC_012528.1"/>
</dbReference>
<accession>C1D454</accession>
<gene>
    <name evidence="8" type="ordered locus">Deide_3p00270</name>
</gene>
<evidence type="ECO:0000256" key="1">
    <source>
        <dbReference type="ARBA" id="ARBA00011073"/>
    </source>
</evidence>
<dbReference type="InterPro" id="IPR000209">
    <property type="entry name" value="Peptidase_S8/S53_dom"/>
</dbReference>
<feature type="active site" description="Charge relay system" evidence="5">
    <location>
        <position position="171"/>
    </location>
</feature>
<keyword evidence="3 5" id="KW-0378">Hydrolase</keyword>
<dbReference type="SUPFAM" id="SSF52743">
    <property type="entry name" value="Subtilisin-like"/>
    <property type="match status" value="1"/>
</dbReference>
<dbReference type="PROSITE" id="PS00136">
    <property type="entry name" value="SUBTILASE_ASP"/>
    <property type="match status" value="1"/>
</dbReference>
<evidence type="ECO:0000256" key="6">
    <source>
        <dbReference type="RuleBase" id="RU003355"/>
    </source>
</evidence>
<keyword evidence="2 5" id="KW-0645">Protease</keyword>
<dbReference type="InterPro" id="IPR022398">
    <property type="entry name" value="Peptidase_S8_His-AS"/>
</dbReference>
<protein>
    <submittedName>
        <fullName evidence="8">Putative serine protease, subtilase family</fullName>
    </submittedName>
</protein>
<evidence type="ECO:0000256" key="4">
    <source>
        <dbReference type="ARBA" id="ARBA00022825"/>
    </source>
</evidence>
<dbReference type="GO" id="GO:0004252">
    <property type="term" value="F:serine-type endopeptidase activity"/>
    <property type="evidence" value="ECO:0007669"/>
    <property type="project" value="UniProtKB-UniRule"/>
</dbReference>
<evidence type="ECO:0000256" key="3">
    <source>
        <dbReference type="ARBA" id="ARBA00022801"/>
    </source>
</evidence>
<dbReference type="AlphaFoldDB" id="C1D454"/>
<feature type="active site" description="Charge relay system" evidence="5">
    <location>
        <position position="138"/>
    </location>
</feature>
<organism evidence="8 9">
    <name type="scientific">Deinococcus deserti (strain DSM 17065 / CIP 109153 / LMG 22923 / VCD115)</name>
    <dbReference type="NCBI Taxonomy" id="546414"/>
    <lineage>
        <taxon>Bacteria</taxon>
        <taxon>Thermotogati</taxon>
        <taxon>Deinococcota</taxon>
        <taxon>Deinococci</taxon>
        <taxon>Deinococcales</taxon>
        <taxon>Deinococcaceae</taxon>
        <taxon>Deinococcus</taxon>
    </lineage>
</organism>
<feature type="active site" description="Charge relay system" evidence="5">
    <location>
        <position position="340"/>
    </location>
</feature>
<dbReference type="PROSITE" id="PS00138">
    <property type="entry name" value="SUBTILASE_SER"/>
    <property type="match status" value="1"/>
</dbReference>
<name>C1D454_DEIDV</name>
<dbReference type="PANTHER" id="PTHR43806">
    <property type="entry name" value="PEPTIDASE S8"/>
    <property type="match status" value="1"/>
</dbReference>
<evidence type="ECO:0000313" key="8">
    <source>
        <dbReference type="EMBL" id="ACO47935.1"/>
    </source>
</evidence>
<keyword evidence="8" id="KW-0614">Plasmid</keyword>
<dbReference type="CDD" id="cd07480">
    <property type="entry name" value="Peptidases_S8_12"/>
    <property type="match status" value="1"/>
</dbReference>
<dbReference type="Gene3D" id="3.40.50.200">
    <property type="entry name" value="Peptidase S8/S53 domain"/>
    <property type="match status" value="1"/>
</dbReference>
<dbReference type="PANTHER" id="PTHR43806:SF11">
    <property type="entry name" value="CEREVISIN-RELATED"/>
    <property type="match status" value="1"/>
</dbReference>
<sequence length="392" mass="40742">MDPQSLTLEQPAHIIVFRDVTPENADVLASILEAVPLPGADAGAQSINRTILSAANGTHARIYLQLGVAVATLTPHQIWQLRVLGNIITVAPNEERSIPERQVFEGTDLPAEGTFHQIGLNPHTSELTGNGVRVAVLDTGVDLQHPDLNILPGNTISYVPGEPDVQDQNGHGTHCAGIIAGSATPAGGIRYGVAPEATLLIAKVLNRKGTGTDAEIVDAINWAANLGAEIISMSLGSPRTPGSSFSARYETIASRLLDRGILLVAAAGNDSARPHYVRPVRNPAACPSIMGVAAVDHHDRIAAFSNPTMDAIGVVDIAAPGVGVLSAWPGATVQRSSGTSMATPHVAGVAALYVEQNPANTGRTLWKLLTERARTVAALSADDVGTGIVQAP</sequence>
<keyword evidence="4 5" id="KW-0720">Serine protease</keyword>
<dbReference type="EMBL" id="CP001117">
    <property type="protein sequence ID" value="ACO47935.1"/>
    <property type="molecule type" value="Genomic_DNA"/>
</dbReference>
<comment type="similarity">
    <text evidence="1 5 6">Belongs to the peptidase S8 family.</text>
</comment>
<dbReference type="KEGG" id="ddr:Deide_3p00270"/>
<evidence type="ECO:0000313" key="9">
    <source>
        <dbReference type="Proteomes" id="UP000002208"/>
    </source>
</evidence>
<dbReference type="Pfam" id="PF00082">
    <property type="entry name" value="Peptidase_S8"/>
    <property type="match status" value="1"/>
</dbReference>
<dbReference type="HOGENOM" id="CLU_011263_15_8_0"/>
<dbReference type="PROSITE" id="PS51892">
    <property type="entry name" value="SUBTILASE"/>
    <property type="match status" value="1"/>
</dbReference>
<reference evidence="8 9" key="1">
    <citation type="journal article" date="2009" name="PLoS Genet.">
        <title>Alliance of proteomics and genomics to unravel the specificities of Sahara bacterium Deinococcus deserti.</title>
        <authorList>
            <person name="de Groot A."/>
            <person name="Dulermo R."/>
            <person name="Ortet P."/>
            <person name="Blanchard L."/>
            <person name="Guerin P."/>
            <person name="Fernandez B."/>
            <person name="Vacherie B."/>
            <person name="Dossat C."/>
            <person name="Jolivet E."/>
            <person name="Siguier P."/>
            <person name="Chandler M."/>
            <person name="Barakat M."/>
            <person name="Dedieu A."/>
            <person name="Barbe V."/>
            <person name="Heulin T."/>
            <person name="Sommer S."/>
            <person name="Achouak W."/>
            <person name="Armengaud J."/>
        </authorList>
    </citation>
    <scope>NUCLEOTIDE SEQUENCE [LARGE SCALE GENOMIC DNA]</scope>
    <source>
        <strain evidence="9">DSM 17065 / CIP 109153 / LMG 22923 / VCD115</strain>
        <plasmid evidence="9">pDeide3</plasmid>
    </source>
</reference>
<evidence type="ECO:0000259" key="7">
    <source>
        <dbReference type="Pfam" id="PF00082"/>
    </source>
</evidence>
<dbReference type="PRINTS" id="PR00723">
    <property type="entry name" value="SUBTILISIN"/>
</dbReference>
<dbReference type="OrthoDB" id="9798386at2"/>
<dbReference type="InterPro" id="IPR023827">
    <property type="entry name" value="Peptidase_S8_Asp-AS"/>
</dbReference>
<evidence type="ECO:0000256" key="2">
    <source>
        <dbReference type="ARBA" id="ARBA00022670"/>
    </source>
</evidence>
<proteinExistence type="inferred from homology"/>
<keyword evidence="9" id="KW-1185">Reference proteome</keyword>
<dbReference type="GO" id="GO:0006508">
    <property type="term" value="P:proteolysis"/>
    <property type="evidence" value="ECO:0007669"/>
    <property type="project" value="UniProtKB-KW"/>
</dbReference>
<geneLocation type="plasmid" evidence="9">
    <name>pDeide3</name>
</geneLocation>
<dbReference type="Proteomes" id="UP000002208">
    <property type="component" value="Plasmid 3"/>
</dbReference>
<dbReference type="InterPro" id="IPR015500">
    <property type="entry name" value="Peptidase_S8_subtilisin-rel"/>
</dbReference>
<dbReference type="InterPro" id="IPR050131">
    <property type="entry name" value="Peptidase_S8_subtilisin-like"/>
</dbReference>